<evidence type="ECO:0000313" key="1">
    <source>
        <dbReference type="EMBL" id="GBN41396.1"/>
    </source>
</evidence>
<keyword evidence="2" id="KW-1185">Reference proteome</keyword>
<evidence type="ECO:0000313" key="2">
    <source>
        <dbReference type="Proteomes" id="UP000499080"/>
    </source>
</evidence>
<reference evidence="1 2" key="1">
    <citation type="journal article" date="2019" name="Sci. Rep.">
        <title>Orb-weaving spider Araneus ventricosus genome elucidates the spidroin gene catalogue.</title>
        <authorList>
            <person name="Kono N."/>
            <person name="Nakamura H."/>
            <person name="Ohtoshi R."/>
            <person name="Moran D.A.P."/>
            <person name="Shinohara A."/>
            <person name="Yoshida Y."/>
            <person name="Fujiwara M."/>
            <person name="Mori M."/>
            <person name="Tomita M."/>
            <person name="Arakawa K."/>
        </authorList>
    </citation>
    <scope>NUCLEOTIDE SEQUENCE [LARGE SCALE GENOMIC DNA]</scope>
</reference>
<sequence>MDVENVVSNGLQIPCRIVEKHGYNACLFFLFYLVYDVVSPMAKIRTNIVSHVSNNWQRVKCFIQQQSGVPYGSKRQYTSLTYQALNFSLFKNYASITLVQYHTRKEHGTALDLFSKLITK</sequence>
<dbReference type="AlphaFoldDB" id="A0A4Y2NUG7"/>
<protein>
    <submittedName>
        <fullName evidence="1">Uncharacterized protein</fullName>
    </submittedName>
</protein>
<gene>
    <name evidence="1" type="ORF">AVEN_151436_1</name>
</gene>
<organism evidence="1 2">
    <name type="scientific">Araneus ventricosus</name>
    <name type="common">Orbweaver spider</name>
    <name type="synonym">Epeira ventricosa</name>
    <dbReference type="NCBI Taxonomy" id="182803"/>
    <lineage>
        <taxon>Eukaryota</taxon>
        <taxon>Metazoa</taxon>
        <taxon>Ecdysozoa</taxon>
        <taxon>Arthropoda</taxon>
        <taxon>Chelicerata</taxon>
        <taxon>Arachnida</taxon>
        <taxon>Araneae</taxon>
        <taxon>Araneomorphae</taxon>
        <taxon>Entelegynae</taxon>
        <taxon>Araneoidea</taxon>
        <taxon>Araneidae</taxon>
        <taxon>Araneus</taxon>
    </lineage>
</organism>
<dbReference type="Proteomes" id="UP000499080">
    <property type="component" value="Unassembled WGS sequence"/>
</dbReference>
<accession>A0A4Y2NUG7</accession>
<dbReference type="EMBL" id="BGPR01009648">
    <property type="protein sequence ID" value="GBN41396.1"/>
    <property type="molecule type" value="Genomic_DNA"/>
</dbReference>
<dbReference type="OrthoDB" id="6437120at2759"/>
<name>A0A4Y2NUG7_ARAVE</name>
<proteinExistence type="predicted"/>
<comment type="caution">
    <text evidence="1">The sequence shown here is derived from an EMBL/GenBank/DDBJ whole genome shotgun (WGS) entry which is preliminary data.</text>
</comment>